<keyword evidence="6 11" id="KW-0812">Transmembrane</keyword>
<feature type="transmembrane region" description="Helical" evidence="11">
    <location>
        <begin position="173"/>
        <end position="196"/>
    </location>
</feature>
<evidence type="ECO:0000256" key="9">
    <source>
        <dbReference type="ARBA" id="ARBA00023012"/>
    </source>
</evidence>
<dbReference type="KEGG" id="hyf:DTO96_100835"/>
<dbReference type="PROSITE" id="PS50109">
    <property type="entry name" value="HIS_KIN"/>
    <property type="match status" value="1"/>
</dbReference>
<dbReference type="InterPro" id="IPR050428">
    <property type="entry name" value="TCS_sensor_his_kinase"/>
</dbReference>
<feature type="domain" description="HAMP" evidence="13">
    <location>
        <begin position="197"/>
        <end position="249"/>
    </location>
</feature>
<feature type="domain" description="Histidine kinase" evidence="12">
    <location>
        <begin position="257"/>
        <end position="475"/>
    </location>
</feature>
<dbReference type="SUPFAM" id="SSF55874">
    <property type="entry name" value="ATPase domain of HSP90 chaperone/DNA topoisomerase II/histidine kinase"/>
    <property type="match status" value="1"/>
</dbReference>
<evidence type="ECO:0000256" key="2">
    <source>
        <dbReference type="ARBA" id="ARBA00004370"/>
    </source>
</evidence>
<evidence type="ECO:0000256" key="10">
    <source>
        <dbReference type="ARBA" id="ARBA00023136"/>
    </source>
</evidence>
<dbReference type="PANTHER" id="PTHR45436">
    <property type="entry name" value="SENSOR HISTIDINE KINASE YKOH"/>
    <property type="match status" value="1"/>
</dbReference>
<dbReference type="InterPro" id="IPR003661">
    <property type="entry name" value="HisK_dim/P_dom"/>
</dbReference>
<keyword evidence="7" id="KW-0418">Kinase</keyword>
<evidence type="ECO:0000256" key="11">
    <source>
        <dbReference type="SAM" id="Phobius"/>
    </source>
</evidence>
<keyword evidence="10 11" id="KW-0472">Membrane</keyword>
<dbReference type="CDD" id="cd00082">
    <property type="entry name" value="HisKA"/>
    <property type="match status" value="1"/>
</dbReference>
<evidence type="ECO:0000313" key="14">
    <source>
        <dbReference type="EMBL" id="AXF85116.1"/>
    </source>
</evidence>
<dbReference type="EMBL" id="CP031124">
    <property type="protein sequence ID" value="AXF85116.1"/>
    <property type="molecule type" value="Genomic_DNA"/>
</dbReference>
<dbReference type="PANTHER" id="PTHR45436:SF1">
    <property type="entry name" value="SENSOR PROTEIN QSEC"/>
    <property type="match status" value="1"/>
</dbReference>
<dbReference type="Pfam" id="PF02518">
    <property type="entry name" value="HATPase_c"/>
    <property type="match status" value="1"/>
</dbReference>
<accession>A0A345D9S8</accession>
<dbReference type="PROSITE" id="PS50885">
    <property type="entry name" value="HAMP"/>
    <property type="match status" value="1"/>
</dbReference>
<dbReference type="InterPro" id="IPR036890">
    <property type="entry name" value="HATPase_C_sf"/>
</dbReference>
<evidence type="ECO:0000259" key="12">
    <source>
        <dbReference type="PROSITE" id="PS50109"/>
    </source>
</evidence>
<dbReference type="InterPro" id="IPR003660">
    <property type="entry name" value="HAMP_dom"/>
</dbReference>
<reference evidence="15" key="1">
    <citation type="submission" date="2018-07" db="EMBL/GenBank/DDBJ databases">
        <authorList>
            <person name="Kim H."/>
        </authorList>
    </citation>
    <scope>NUCLEOTIDE SEQUENCE [LARGE SCALE GENOMIC DNA]</scope>
    <source>
        <strain evidence="15">F02</strain>
    </source>
</reference>
<protein>
    <recommendedName>
        <fullName evidence="3">histidine kinase</fullName>
        <ecNumber evidence="3">2.7.13.3</ecNumber>
    </recommendedName>
</protein>
<dbReference type="AlphaFoldDB" id="A0A345D9S8"/>
<dbReference type="SUPFAM" id="SSF47384">
    <property type="entry name" value="Homodimeric domain of signal transducing histidine kinase"/>
    <property type="match status" value="1"/>
</dbReference>
<keyword evidence="4" id="KW-0597">Phosphoprotein</keyword>
<proteinExistence type="predicted"/>
<dbReference type="GO" id="GO:0005886">
    <property type="term" value="C:plasma membrane"/>
    <property type="evidence" value="ECO:0007669"/>
    <property type="project" value="TreeGrafter"/>
</dbReference>
<dbReference type="RefSeq" id="WP_114562350.1">
    <property type="nucleotide sequence ID" value="NZ_CP031124.1"/>
</dbReference>
<name>A0A345D9S8_9BURK</name>
<dbReference type="SMART" id="SM00388">
    <property type="entry name" value="HisKA"/>
    <property type="match status" value="1"/>
</dbReference>
<evidence type="ECO:0000256" key="6">
    <source>
        <dbReference type="ARBA" id="ARBA00022692"/>
    </source>
</evidence>
<evidence type="ECO:0000313" key="15">
    <source>
        <dbReference type="Proteomes" id="UP000252182"/>
    </source>
</evidence>
<keyword evidence="15" id="KW-1185">Reference proteome</keyword>
<evidence type="ECO:0000259" key="13">
    <source>
        <dbReference type="PROSITE" id="PS50885"/>
    </source>
</evidence>
<evidence type="ECO:0000256" key="5">
    <source>
        <dbReference type="ARBA" id="ARBA00022679"/>
    </source>
</evidence>
<evidence type="ECO:0000256" key="8">
    <source>
        <dbReference type="ARBA" id="ARBA00022989"/>
    </source>
</evidence>
<feature type="transmembrane region" description="Helical" evidence="11">
    <location>
        <begin position="15"/>
        <end position="35"/>
    </location>
</feature>
<keyword evidence="9" id="KW-0902">Two-component regulatory system</keyword>
<organism evidence="14 15">
    <name type="scientific">Ephemeroptericola cinctiostellae</name>
    <dbReference type="NCBI Taxonomy" id="2268024"/>
    <lineage>
        <taxon>Bacteria</taxon>
        <taxon>Pseudomonadati</taxon>
        <taxon>Pseudomonadota</taxon>
        <taxon>Betaproteobacteria</taxon>
        <taxon>Burkholderiales</taxon>
        <taxon>Burkholderiaceae</taxon>
        <taxon>Ephemeroptericola</taxon>
    </lineage>
</organism>
<keyword evidence="8 11" id="KW-1133">Transmembrane helix</keyword>
<sequence>MRLKAAAQKSLFGQIMLWMFIPLMILWPMSLLISYPIGRSIADSPFDQSLKLSVSNLAQQMHSSFTERALSTWGLSVPTSDIQDQVYYQIMTAGGEVIAGNVNMPQPPSIDGIVVNQPQVYNGSMYHESVRIAYMWVDLGNQAVLNSRFQPNSVVLIQVAETLNKREALAREILQGVTLPQLIFLPIAVLLIWFGLTRGIMPLNRLQDSILQRDTHDLSDVPSADAPEELQPLVRSFNGVLHRLRRHIDLQKRFLTDTAHQIKTPLAGLRTQAELALRTNSPEEQRSSLEHIAAASERTARLVNQLIALSRTEHLAEERLELVEVDVVAIARDQTIFAADRALQNGLHIELDVPDTKIMVNAHAVMLGELMKNLIDNAIFYTGTSVTVRVTADADHAHFYVLDDGPGIAPDEREQVFEPFYSVLGEQGNGSGLGLAIVRQIAVMHGADIGINYNTELPMGGPHGCQFHVTLLRAHEAESAIPAKS</sequence>
<evidence type="ECO:0000256" key="1">
    <source>
        <dbReference type="ARBA" id="ARBA00000085"/>
    </source>
</evidence>
<dbReference type="Gene3D" id="3.30.565.10">
    <property type="entry name" value="Histidine kinase-like ATPase, C-terminal domain"/>
    <property type="match status" value="1"/>
</dbReference>
<dbReference type="InterPro" id="IPR004358">
    <property type="entry name" value="Sig_transdc_His_kin-like_C"/>
</dbReference>
<comment type="subcellular location">
    <subcellularLocation>
        <location evidence="2">Membrane</location>
    </subcellularLocation>
</comment>
<dbReference type="InterPro" id="IPR036097">
    <property type="entry name" value="HisK_dim/P_sf"/>
</dbReference>
<dbReference type="CDD" id="cd00075">
    <property type="entry name" value="HATPase"/>
    <property type="match status" value="1"/>
</dbReference>
<evidence type="ECO:0000256" key="4">
    <source>
        <dbReference type="ARBA" id="ARBA00022553"/>
    </source>
</evidence>
<comment type="catalytic activity">
    <reaction evidence="1">
        <text>ATP + protein L-histidine = ADP + protein N-phospho-L-histidine.</text>
        <dbReference type="EC" id="2.7.13.3"/>
    </reaction>
</comment>
<dbReference type="InterPro" id="IPR003594">
    <property type="entry name" value="HATPase_dom"/>
</dbReference>
<dbReference type="Proteomes" id="UP000252182">
    <property type="component" value="Chromosome"/>
</dbReference>
<dbReference type="OrthoDB" id="8554694at2"/>
<evidence type="ECO:0000256" key="3">
    <source>
        <dbReference type="ARBA" id="ARBA00012438"/>
    </source>
</evidence>
<dbReference type="Pfam" id="PF08521">
    <property type="entry name" value="2CSK_N"/>
    <property type="match status" value="1"/>
</dbReference>
<dbReference type="GO" id="GO:0000155">
    <property type="term" value="F:phosphorelay sensor kinase activity"/>
    <property type="evidence" value="ECO:0007669"/>
    <property type="project" value="InterPro"/>
</dbReference>
<dbReference type="SMART" id="SM00387">
    <property type="entry name" value="HATPase_c"/>
    <property type="match status" value="1"/>
</dbReference>
<gene>
    <name evidence="14" type="primary">qseC_2</name>
    <name evidence="14" type="ORF">DTO96_100835</name>
</gene>
<dbReference type="InterPro" id="IPR005467">
    <property type="entry name" value="His_kinase_dom"/>
</dbReference>
<dbReference type="Pfam" id="PF00512">
    <property type="entry name" value="HisKA"/>
    <property type="match status" value="1"/>
</dbReference>
<dbReference type="EC" id="2.7.13.3" evidence="3"/>
<evidence type="ECO:0000256" key="7">
    <source>
        <dbReference type="ARBA" id="ARBA00022777"/>
    </source>
</evidence>
<dbReference type="InterPro" id="IPR013727">
    <property type="entry name" value="2CSK_N"/>
</dbReference>
<keyword evidence="5 14" id="KW-0808">Transferase</keyword>
<dbReference type="Gene3D" id="1.10.287.130">
    <property type="match status" value="1"/>
</dbReference>
<dbReference type="PRINTS" id="PR00344">
    <property type="entry name" value="BCTRLSENSOR"/>
</dbReference>